<proteinExistence type="inferred from homology"/>
<keyword evidence="2 8" id="KW-1134">Transmembrane beta strand</keyword>
<accession>A0A917A5B8</accession>
<evidence type="ECO:0000256" key="4">
    <source>
        <dbReference type="ARBA" id="ARBA00022729"/>
    </source>
</evidence>
<dbReference type="PROSITE" id="PS51779">
    <property type="entry name" value="POTRA"/>
    <property type="match status" value="4"/>
</dbReference>
<dbReference type="InterPro" id="IPR023707">
    <property type="entry name" value="OM_assembly_BamA"/>
</dbReference>
<evidence type="ECO:0000256" key="3">
    <source>
        <dbReference type="ARBA" id="ARBA00022692"/>
    </source>
</evidence>
<evidence type="ECO:0000256" key="6">
    <source>
        <dbReference type="ARBA" id="ARBA00023136"/>
    </source>
</evidence>
<feature type="domain" description="POTRA" evidence="10">
    <location>
        <begin position="44"/>
        <end position="111"/>
    </location>
</feature>
<dbReference type="PIRSF" id="PIRSF006076">
    <property type="entry name" value="OM_assembly_OMP85"/>
    <property type="match status" value="1"/>
</dbReference>
<dbReference type="Gene3D" id="3.10.20.310">
    <property type="entry name" value="membrane protein fhac"/>
    <property type="match status" value="5"/>
</dbReference>
<comment type="subcellular location">
    <subcellularLocation>
        <location evidence="8">Cell outer membrane</location>
    </subcellularLocation>
    <subcellularLocation>
        <location evidence="1">Membrane</location>
    </subcellularLocation>
</comment>
<evidence type="ECO:0000256" key="8">
    <source>
        <dbReference type="HAMAP-Rule" id="MF_01430"/>
    </source>
</evidence>
<evidence type="ECO:0000313" key="11">
    <source>
        <dbReference type="EMBL" id="GGE27073.1"/>
    </source>
</evidence>
<evidence type="ECO:0000256" key="5">
    <source>
        <dbReference type="ARBA" id="ARBA00022737"/>
    </source>
</evidence>
<keyword evidence="5 8" id="KW-0677">Repeat</keyword>
<comment type="subunit">
    <text evidence="8">Part of the Bam complex.</text>
</comment>
<dbReference type="Pfam" id="PF01103">
    <property type="entry name" value="Omp85"/>
    <property type="match status" value="1"/>
</dbReference>
<dbReference type="Pfam" id="PF07244">
    <property type="entry name" value="POTRA"/>
    <property type="match status" value="4"/>
</dbReference>
<feature type="domain" description="POTRA" evidence="10">
    <location>
        <begin position="365"/>
        <end position="438"/>
    </location>
</feature>
<keyword evidence="12" id="KW-1185">Reference proteome</keyword>
<keyword evidence="4 8" id="KW-0732">Signal</keyword>
<dbReference type="Gene3D" id="2.40.160.50">
    <property type="entry name" value="membrane protein fhac: a member of the omp85/tpsb transporter family"/>
    <property type="match status" value="1"/>
</dbReference>
<dbReference type="AlphaFoldDB" id="A0A917A5B8"/>
<keyword evidence="7 8" id="KW-0998">Cell outer membrane</keyword>
<dbReference type="InterPro" id="IPR010827">
    <property type="entry name" value="BamA/TamA_POTRA"/>
</dbReference>
<evidence type="ECO:0000256" key="9">
    <source>
        <dbReference type="NCBIfam" id="TIGR03303"/>
    </source>
</evidence>
<comment type="caution">
    <text evidence="11">The sequence shown here is derived from an EMBL/GenBank/DDBJ whole genome shotgun (WGS) entry which is preliminary data.</text>
</comment>
<evidence type="ECO:0000256" key="7">
    <source>
        <dbReference type="ARBA" id="ARBA00023237"/>
    </source>
</evidence>
<organism evidence="11 12">
    <name type="scientific">Primorskyibacter flagellatus</name>
    <dbReference type="NCBI Taxonomy" id="1387277"/>
    <lineage>
        <taxon>Bacteria</taxon>
        <taxon>Pseudomonadati</taxon>
        <taxon>Pseudomonadota</taxon>
        <taxon>Alphaproteobacteria</taxon>
        <taxon>Rhodobacterales</taxon>
        <taxon>Roseobacteraceae</taxon>
        <taxon>Primorskyibacter</taxon>
    </lineage>
</organism>
<evidence type="ECO:0000313" key="12">
    <source>
        <dbReference type="Proteomes" id="UP000612855"/>
    </source>
</evidence>
<gene>
    <name evidence="8 11" type="primary">bamA</name>
    <name evidence="11" type="ORF">GCM10011360_14290</name>
</gene>
<dbReference type="Proteomes" id="UP000612855">
    <property type="component" value="Unassembled WGS sequence"/>
</dbReference>
<name>A0A917A5B8_9RHOB</name>
<comment type="similarity">
    <text evidence="8">Belongs to the BamA family.</text>
</comment>
<dbReference type="PANTHER" id="PTHR12815">
    <property type="entry name" value="SORTING AND ASSEMBLY MACHINERY SAMM50 PROTEIN FAMILY MEMBER"/>
    <property type="match status" value="1"/>
</dbReference>
<dbReference type="InterPro" id="IPR039910">
    <property type="entry name" value="D15-like"/>
</dbReference>
<keyword evidence="6 8" id="KW-0472">Membrane</keyword>
<reference evidence="12" key="1">
    <citation type="journal article" date="2019" name="Int. J. Syst. Evol. Microbiol.">
        <title>The Global Catalogue of Microorganisms (GCM) 10K type strain sequencing project: providing services to taxonomists for standard genome sequencing and annotation.</title>
        <authorList>
            <consortium name="The Broad Institute Genomics Platform"/>
            <consortium name="The Broad Institute Genome Sequencing Center for Infectious Disease"/>
            <person name="Wu L."/>
            <person name="Ma J."/>
        </authorList>
    </citation>
    <scope>NUCLEOTIDE SEQUENCE [LARGE SCALE GENOMIC DNA]</scope>
    <source>
        <strain evidence="12">CGMCC 1.12664</strain>
    </source>
</reference>
<dbReference type="PANTHER" id="PTHR12815:SF23">
    <property type="entry name" value="OUTER MEMBRANE PROTEIN ASSEMBLY FACTOR BAMA"/>
    <property type="match status" value="1"/>
</dbReference>
<feature type="domain" description="POTRA" evidence="10">
    <location>
        <begin position="192"/>
        <end position="280"/>
    </location>
</feature>
<feature type="domain" description="POTRA" evidence="10">
    <location>
        <begin position="112"/>
        <end position="189"/>
    </location>
</feature>
<keyword evidence="3 8" id="KW-0812">Transmembrane</keyword>
<dbReference type="GO" id="GO:0009279">
    <property type="term" value="C:cell outer membrane"/>
    <property type="evidence" value="ECO:0007669"/>
    <property type="project" value="UniProtKB-SubCell"/>
</dbReference>
<dbReference type="RefSeq" id="WP_188476970.1">
    <property type="nucleotide sequence ID" value="NZ_BMFJ01000001.1"/>
</dbReference>
<evidence type="ECO:0000259" key="10">
    <source>
        <dbReference type="PROSITE" id="PS51779"/>
    </source>
</evidence>
<evidence type="ECO:0000256" key="2">
    <source>
        <dbReference type="ARBA" id="ARBA00022452"/>
    </source>
</evidence>
<dbReference type="NCBIfam" id="TIGR03303">
    <property type="entry name" value="OM_YaeT"/>
    <property type="match status" value="1"/>
</dbReference>
<dbReference type="InterPro" id="IPR034746">
    <property type="entry name" value="POTRA"/>
</dbReference>
<sequence>MKKTTPYGARTSSRRGRANRTVIAALLAGTTIVTAPDMTQAQSYRFNSVQVDGNARIETGTVLSYAGIARGEAVSAAQLNDAYQRLVASGLFESVEVTPRGGTLVIAVTEYPTVNRIRFEGNRKLKDEDLAEIIQSKPRLVFSPTRAQSDAEAIAETYSQQGRISARVTPKIIRQSDNRVDLVYEVFEGRNSEVNRIGFVGNTVYSDRRLRRVLGTKQAGLFRQIIGRDTLVEDRLQFDEQLLRDFYLSRGYIDFRTTAVNAELARERDGYFVTFNVQEGQQFRFGAITVVSDYPQADAELYESVIKLRPGVVYSPTLVENAIARMENLAIREGLDFLRVEPRVTRNDRDLTLDVEFVLTRGPRIFVERIDVEGNTTTLDAVIRRQFRTVEGDPFNPRQIREAAERIRALDFFESADVNAREGSTADQVVVDVDVVEKPTGSLAFGGTYSTNSGFGIAVSFAETNFLGRGQRLNLTFSGAEANQTYGIKFTEPAFLGRDVAFDFALGYTETEADNVDYDTEVLAFSTGLTFPLTDRTKLNLNFGYKESEMKASTNATIGSVITGEVAQGKIGAGTIGYNFSYDSRETGLDPNKGVLFEFGQDFAGIGGDVQYVHTKTRAVAQTRILNEEVTLRASVRGGMLNYTKGSSRTMDRLAILSDYVRGFEPDGFGPRQIGTTGGGAAFDNALGGNIYAVASFEAEFPLGLPEEYGVSGGAFYDIANVWDVGASSAGAAGVVGDDSGAFRHVVGLSLFWDTPIGPLRFNFSKALKKESFDREQTFNVSIRSQF</sequence>
<dbReference type="EMBL" id="BMFJ01000001">
    <property type="protein sequence ID" value="GGE27073.1"/>
    <property type="molecule type" value="Genomic_DNA"/>
</dbReference>
<dbReference type="GO" id="GO:0043165">
    <property type="term" value="P:Gram-negative-bacterium-type cell outer membrane assembly"/>
    <property type="evidence" value="ECO:0007669"/>
    <property type="project" value="UniProtKB-UniRule"/>
</dbReference>
<protein>
    <recommendedName>
        <fullName evidence="8 9">Outer membrane protein assembly factor BamA</fullName>
    </recommendedName>
</protein>
<dbReference type="GO" id="GO:0051205">
    <property type="term" value="P:protein insertion into membrane"/>
    <property type="evidence" value="ECO:0007669"/>
    <property type="project" value="UniProtKB-UniRule"/>
</dbReference>
<comment type="function">
    <text evidence="8">Part of the outer membrane protein assembly complex, which is involved in assembly and insertion of beta-barrel proteins into the outer membrane.</text>
</comment>
<evidence type="ECO:0000256" key="1">
    <source>
        <dbReference type="ARBA" id="ARBA00004370"/>
    </source>
</evidence>
<dbReference type="HAMAP" id="MF_01430">
    <property type="entry name" value="OM_assembly_BamA"/>
    <property type="match status" value="1"/>
</dbReference>
<dbReference type="InterPro" id="IPR000184">
    <property type="entry name" value="Bac_surfAg_D15"/>
</dbReference>